<dbReference type="Proteomes" id="UP000030014">
    <property type="component" value="Unassembled WGS sequence"/>
</dbReference>
<dbReference type="PROSITE" id="PS00855">
    <property type="entry name" value="SPASE_II"/>
    <property type="match status" value="1"/>
</dbReference>
<reference evidence="11 12" key="1">
    <citation type="submission" date="2014-01" db="EMBL/GenBank/DDBJ databases">
        <title>Plasmidome dynamics in the species complex Clostridium novyi sensu lato converts strains of independent lineages into distinctly different pathogens.</title>
        <authorList>
            <person name="Skarin H."/>
            <person name="Segerman B."/>
        </authorList>
    </citation>
    <scope>NUCLEOTIDE SEQUENCE [LARGE SCALE GENOMIC DNA]</scope>
    <source>
        <strain evidence="11 12">DC5</strain>
    </source>
</reference>
<keyword evidence="8 10" id="KW-0472">Membrane</keyword>
<evidence type="ECO:0000313" key="11">
    <source>
        <dbReference type="EMBL" id="KGN00142.1"/>
    </source>
</evidence>
<dbReference type="EMBL" id="JDRY01000024">
    <property type="protein sequence ID" value="KGN00142.1"/>
    <property type="molecule type" value="Genomic_DNA"/>
</dbReference>
<evidence type="ECO:0000256" key="5">
    <source>
        <dbReference type="ARBA" id="ARBA00022750"/>
    </source>
</evidence>
<dbReference type="Pfam" id="PF01252">
    <property type="entry name" value="Peptidase_A8"/>
    <property type="match status" value="1"/>
</dbReference>
<dbReference type="GO" id="GO:0004190">
    <property type="term" value="F:aspartic-type endopeptidase activity"/>
    <property type="evidence" value="ECO:0007669"/>
    <property type="project" value="UniProtKB-KW"/>
</dbReference>
<gene>
    <name evidence="11" type="ORF">Z955_04695</name>
</gene>
<dbReference type="PRINTS" id="PR00781">
    <property type="entry name" value="LIPOSIGPTASE"/>
</dbReference>
<comment type="caution">
    <text evidence="11">The sequence shown here is derived from an EMBL/GenBank/DDBJ whole genome shotgun (WGS) entry which is preliminary data.</text>
</comment>
<sequence length="171" mass="19322">MNEKRNCVIIHIQFINKGKGGNNMPYVFWTVIFLIVFIDRWTKRKTIKILGNRKGKKSVELVQNRLKLMLEDNKVKHVDGLEGGLSIIIKVTLIALLCAVVYLIKLTQYQGEIGLKLALSFIIGGGFGNFIDRLGHGYVIDFICIKGSKNIAFNLSRIFIITGIILLVFNI</sequence>
<feature type="transmembrane region" description="Helical" evidence="10">
    <location>
        <begin position="113"/>
        <end position="131"/>
    </location>
</feature>
<keyword evidence="6" id="KW-0378">Hydrolase</keyword>
<evidence type="ECO:0000256" key="7">
    <source>
        <dbReference type="ARBA" id="ARBA00022989"/>
    </source>
</evidence>
<feature type="transmembrane region" description="Helical" evidence="10">
    <location>
        <begin position="87"/>
        <end position="107"/>
    </location>
</feature>
<dbReference type="GO" id="GO:0016020">
    <property type="term" value="C:membrane"/>
    <property type="evidence" value="ECO:0007669"/>
    <property type="project" value="InterPro"/>
</dbReference>
<dbReference type="AlphaFoldDB" id="A0A0A0IIS9"/>
<keyword evidence="2" id="KW-1003">Cell membrane</keyword>
<keyword evidence="7 10" id="KW-1133">Transmembrane helix</keyword>
<comment type="similarity">
    <text evidence="1 9">Belongs to the peptidase A8 family.</text>
</comment>
<feature type="transmembrane region" description="Helical" evidence="10">
    <location>
        <begin position="26"/>
        <end position="42"/>
    </location>
</feature>
<evidence type="ECO:0000256" key="6">
    <source>
        <dbReference type="ARBA" id="ARBA00022801"/>
    </source>
</evidence>
<keyword evidence="5" id="KW-0064">Aspartyl protease</keyword>
<proteinExistence type="inferred from homology"/>
<protein>
    <submittedName>
        <fullName evidence="11">Peptidase A8</fullName>
    </submittedName>
</protein>
<evidence type="ECO:0000256" key="1">
    <source>
        <dbReference type="ARBA" id="ARBA00006139"/>
    </source>
</evidence>
<keyword evidence="3" id="KW-0645">Protease</keyword>
<evidence type="ECO:0000256" key="4">
    <source>
        <dbReference type="ARBA" id="ARBA00022692"/>
    </source>
</evidence>
<evidence type="ECO:0000256" key="9">
    <source>
        <dbReference type="RuleBase" id="RU004181"/>
    </source>
</evidence>
<evidence type="ECO:0000256" key="10">
    <source>
        <dbReference type="SAM" id="Phobius"/>
    </source>
</evidence>
<dbReference type="InterPro" id="IPR001872">
    <property type="entry name" value="Peptidase_A8"/>
</dbReference>
<dbReference type="PANTHER" id="PTHR33695">
    <property type="entry name" value="LIPOPROTEIN SIGNAL PEPTIDASE"/>
    <property type="match status" value="1"/>
</dbReference>
<dbReference type="GO" id="GO:0006508">
    <property type="term" value="P:proteolysis"/>
    <property type="evidence" value="ECO:0007669"/>
    <property type="project" value="UniProtKB-KW"/>
</dbReference>
<evidence type="ECO:0000256" key="2">
    <source>
        <dbReference type="ARBA" id="ARBA00022475"/>
    </source>
</evidence>
<evidence type="ECO:0000256" key="8">
    <source>
        <dbReference type="ARBA" id="ARBA00023136"/>
    </source>
</evidence>
<keyword evidence="4 10" id="KW-0812">Transmembrane</keyword>
<evidence type="ECO:0000256" key="3">
    <source>
        <dbReference type="ARBA" id="ARBA00022670"/>
    </source>
</evidence>
<dbReference type="PANTHER" id="PTHR33695:SF1">
    <property type="entry name" value="LIPOPROTEIN SIGNAL PEPTIDASE"/>
    <property type="match status" value="1"/>
</dbReference>
<organism evidence="11 12">
    <name type="scientific">Clostridium botulinum C/D str. DC5</name>
    <dbReference type="NCBI Taxonomy" id="1443128"/>
    <lineage>
        <taxon>Bacteria</taxon>
        <taxon>Bacillati</taxon>
        <taxon>Bacillota</taxon>
        <taxon>Clostridia</taxon>
        <taxon>Eubacteriales</taxon>
        <taxon>Clostridiaceae</taxon>
        <taxon>Clostridium</taxon>
    </lineage>
</organism>
<feature type="transmembrane region" description="Helical" evidence="10">
    <location>
        <begin position="151"/>
        <end position="169"/>
    </location>
</feature>
<accession>A0A0A0IIS9</accession>
<evidence type="ECO:0000313" key="12">
    <source>
        <dbReference type="Proteomes" id="UP000030014"/>
    </source>
</evidence>
<name>A0A0A0IIS9_CLOBO</name>